<dbReference type="SUPFAM" id="SSF54106">
    <property type="entry name" value="LysM domain"/>
    <property type="match status" value="1"/>
</dbReference>
<keyword evidence="1" id="KW-0677">Repeat</keyword>
<dbReference type="InterPro" id="IPR051685">
    <property type="entry name" value="Ycf3/AcsC/BcsC/TPR_MFPF"/>
</dbReference>
<dbReference type="PROSITE" id="PS50005">
    <property type="entry name" value="TPR"/>
    <property type="match status" value="4"/>
</dbReference>
<feature type="repeat" description="TPR" evidence="3">
    <location>
        <begin position="33"/>
        <end position="66"/>
    </location>
</feature>
<dbReference type="SMART" id="SM00257">
    <property type="entry name" value="LysM"/>
    <property type="match status" value="2"/>
</dbReference>
<dbReference type="Proteomes" id="UP000425960">
    <property type="component" value="Chromosome"/>
</dbReference>
<dbReference type="PROSITE" id="PS51257">
    <property type="entry name" value="PROKAR_LIPOPROTEIN"/>
    <property type="match status" value="1"/>
</dbReference>
<dbReference type="Pfam" id="PF13432">
    <property type="entry name" value="TPR_16"/>
    <property type="match status" value="1"/>
</dbReference>
<evidence type="ECO:0000259" key="6">
    <source>
        <dbReference type="PROSITE" id="PS51782"/>
    </source>
</evidence>
<dbReference type="EMBL" id="AP021876">
    <property type="protein sequence ID" value="BBO79671.1"/>
    <property type="molecule type" value="Genomic_DNA"/>
</dbReference>
<reference evidence="7 8" key="1">
    <citation type="submission" date="2019-11" db="EMBL/GenBank/DDBJ databases">
        <title>Comparative genomics of hydrocarbon-degrading Desulfosarcina strains.</title>
        <authorList>
            <person name="Watanabe M."/>
            <person name="Kojima H."/>
            <person name="Fukui M."/>
        </authorList>
    </citation>
    <scope>NUCLEOTIDE SEQUENCE [LARGE SCALE GENOMIC DNA]</scope>
    <source>
        <strain evidence="7 8">28bB2T</strain>
    </source>
</reference>
<name>A0A5K7ZFG4_9BACT</name>
<protein>
    <recommendedName>
        <fullName evidence="6">LysM domain-containing protein</fullName>
    </recommendedName>
</protein>
<feature type="region of interest" description="Disordered" evidence="4">
    <location>
        <begin position="264"/>
        <end position="312"/>
    </location>
</feature>
<dbReference type="SMART" id="SM00028">
    <property type="entry name" value="TPR"/>
    <property type="match status" value="7"/>
</dbReference>
<evidence type="ECO:0000256" key="2">
    <source>
        <dbReference type="ARBA" id="ARBA00022803"/>
    </source>
</evidence>
<dbReference type="PANTHER" id="PTHR44943">
    <property type="entry name" value="CELLULOSE SYNTHASE OPERON PROTEIN C"/>
    <property type="match status" value="1"/>
</dbReference>
<dbReference type="PROSITE" id="PS50293">
    <property type="entry name" value="TPR_REGION"/>
    <property type="match status" value="1"/>
</dbReference>
<evidence type="ECO:0000313" key="7">
    <source>
        <dbReference type="EMBL" id="BBO79671.1"/>
    </source>
</evidence>
<evidence type="ECO:0000313" key="8">
    <source>
        <dbReference type="Proteomes" id="UP000425960"/>
    </source>
</evidence>
<dbReference type="Gene3D" id="3.10.350.10">
    <property type="entry name" value="LysM domain"/>
    <property type="match status" value="2"/>
</dbReference>
<dbReference type="Gene3D" id="1.25.40.10">
    <property type="entry name" value="Tetratricopeptide repeat domain"/>
    <property type="match status" value="3"/>
</dbReference>
<evidence type="ECO:0000256" key="1">
    <source>
        <dbReference type="ARBA" id="ARBA00022737"/>
    </source>
</evidence>
<accession>A0A5K7ZFG4</accession>
<feature type="domain" description="LysM" evidence="6">
    <location>
        <begin position="136"/>
        <end position="183"/>
    </location>
</feature>
<keyword evidence="5" id="KW-0732">Signal</keyword>
<dbReference type="KEGG" id="dov:DSCO28_02370"/>
<evidence type="ECO:0000256" key="3">
    <source>
        <dbReference type="PROSITE-ProRule" id="PRU00339"/>
    </source>
</evidence>
<dbReference type="Pfam" id="PF01476">
    <property type="entry name" value="LysM"/>
    <property type="match status" value="2"/>
</dbReference>
<proteinExistence type="predicted"/>
<dbReference type="InterPro" id="IPR036779">
    <property type="entry name" value="LysM_dom_sf"/>
</dbReference>
<dbReference type="PROSITE" id="PS51782">
    <property type="entry name" value="LYSM"/>
    <property type="match status" value="2"/>
</dbReference>
<dbReference type="InterPro" id="IPR011990">
    <property type="entry name" value="TPR-like_helical_dom_sf"/>
</dbReference>
<feature type="repeat" description="TPR" evidence="3">
    <location>
        <begin position="84"/>
        <end position="117"/>
    </location>
</feature>
<dbReference type="AlphaFoldDB" id="A0A5K7ZFG4"/>
<feature type="signal peptide" evidence="5">
    <location>
        <begin position="1"/>
        <end position="25"/>
    </location>
</feature>
<evidence type="ECO:0000256" key="5">
    <source>
        <dbReference type="SAM" id="SignalP"/>
    </source>
</evidence>
<gene>
    <name evidence="7" type="ORF">DSCO28_02370</name>
</gene>
<sequence length="554" mass="62004">MPYKRVCIGLSLLLLLFLGCQTVQSPREKDQQANAYIEQAQAYESQGNLVEALEKYKLAQTVDPAQPQVNDSISRLEAQLEKLAETHYQAGLRFRDKGKWTLAKREFLKALRYSPEHEGAAAMLQGRTPSDDGKYIIHTIGPGESLSKLAMKYYGDYRKYHHIANFNNMTDATQVKIGQKIMIPVIEGVSFADLNRISSGRAPQATGIEGEYVVHQIAPGESLSKVAHLYYGDYKLFNVIAKFNGITDPTGIRVGQKIKVPRREGMTAYQQRSTATGDEEPSYIPEPEETKPVVTQPEPTAPPEDEIPPETVKPSDQVAEYRETGIALFNENAFDDAIVELKKVLNATPGDPAAISYISRAYMETGRQHLDAGRLNKAKSALTAALGYDANCKTCQDLLEQCRTAEADTLKAKGESFYENNQFDSAITTFNRALALDPENSEIRQLLFQSHFQKALILYNNQDYLAAKTDFEKAAVINPDCDECRQYIGNSLEAYKEFHYNEGIVFFGKQELREAIGAWEKVVAVDPNYKDASQNLKKAQLLNKRLELIKKGSE</sequence>
<dbReference type="RefSeq" id="WP_155320812.1">
    <property type="nucleotide sequence ID" value="NZ_AP021876.1"/>
</dbReference>
<keyword evidence="2 3" id="KW-0802">TPR repeat</keyword>
<feature type="domain" description="LysM" evidence="6">
    <location>
        <begin position="213"/>
        <end position="260"/>
    </location>
</feature>
<organism evidence="7 8">
    <name type="scientific">Desulfosarcina ovata subsp. sediminis</name>
    <dbReference type="NCBI Taxonomy" id="885957"/>
    <lineage>
        <taxon>Bacteria</taxon>
        <taxon>Pseudomonadati</taxon>
        <taxon>Thermodesulfobacteriota</taxon>
        <taxon>Desulfobacteria</taxon>
        <taxon>Desulfobacterales</taxon>
        <taxon>Desulfosarcinaceae</taxon>
        <taxon>Desulfosarcina</taxon>
    </lineage>
</organism>
<dbReference type="PANTHER" id="PTHR44943:SF8">
    <property type="entry name" value="TPR REPEAT-CONTAINING PROTEIN MJ0263"/>
    <property type="match status" value="1"/>
</dbReference>
<dbReference type="SUPFAM" id="SSF48452">
    <property type="entry name" value="TPR-like"/>
    <property type="match status" value="2"/>
</dbReference>
<feature type="repeat" description="TPR" evidence="3">
    <location>
        <begin position="407"/>
        <end position="440"/>
    </location>
</feature>
<feature type="chain" id="PRO_5024365925" description="LysM domain-containing protein" evidence="5">
    <location>
        <begin position="26"/>
        <end position="554"/>
    </location>
</feature>
<evidence type="ECO:0000256" key="4">
    <source>
        <dbReference type="SAM" id="MobiDB-lite"/>
    </source>
</evidence>
<feature type="repeat" description="TPR" evidence="3">
    <location>
        <begin position="496"/>
        <end position="529"/>
    </location>
</feature>
<dbReference type="InterPro" id="IPR018392">
    <property type="entry name" value="LysM"/>
</dbReference>
<dbReference type="InterPro" id="IPR019734">
    <property type="entry name" value="TPR_rpt"/>
</dbReference>